<evidence type="ECO:0000313" key="2">
    <source>
        <dbReference type="Proteomes" id="UP000199029"/>
    </source>
</evidence>
<name>A0A1I5TPL1_HYMAR</name>
<dbReference type="Proteomes" id="UP000199029">
    <property type="component" value="Unassembled WGS sequence"/>
</dbReference>
<evidence type="ECO:0000313" key="1">
    <source>
        <dbReference type="EMBL" id="SFP84841.1"/>
    </source>
</evidence>
<dbReference type="EMBL" id="FOXS01000001">
    <property type="protein sequence ID" value="SFP84841.1"/>
    <property type="molecule type" value="Genomic_DNA"/>
</dbReference>
<sequence>MNKQDGFASYRTPAPTRLATAHVRQGWAATFMAQFLPLLLPP</sequence>
<gene>
    <name evidence="1" type="ORF">SAMN04515668_0548</name>
</gene>
<protein>
    <submittedName>
        <fullName evidence="1">Uncharacterized protein</fullName>
    </submittedName>
</protein>
<dbReference type="AlphaFoldDB" id="A0A1I5TPL1"/>
<keyword evidence="2" id="KW-1185">Reference proteome</keyword>
<accession>A0A1I5TPL1</accession>
<organism evidence="1 2">
    <name type="scientific">Hymenobacter arizonensis</name>
    <name type="common">Siccationidurans arizonensis</name>
    <dbReference type="NCBI Taxonomy" id="1227077"/>
    <lineage>
        <taxon>Bacteria</taxon>
        <taxon>Pseudomonadati</taxon>
        <taxon>Bacteroidota</taxon>
        <taxon>Cytophagia</taxon>
        <taxon>Cytophagales</taxon>
        <taxon>Hymenobacteraceae</taxon>
        <taxon>Hymenobacter</taxon>
    </lineage>
</organism>
<proteinExistence type="predicted"/>
<reference evidence="2" key="1">
    <citation type="submission" date="2016-10" db="EMBL/GenBank/DDBJ databases">
        <authorList>
            <person name="Varghese N."/>
            <person name="Submissions S."/>
        </authorList>
    </citation>
    <scope>NUCLEOTIDE SEQUENCE [LARGE SCALE GENOMIC DNA]</scope>
    <source>
        <strain evidence="2">OR362-8,ATCC BAA-1266,JCM 13504</strain>
    </source>
</reference>